<accession>A0A931AZ29</accession>
<dbReference type="CDD" id="cd18131">
    <property type="entry name" value="ASADH_C_bac_euk_like"/>
    <property type="match status" value="1"/>
</dbReference>
<dbReference type="Gene3D" id="3.40.50.720">
    <property type="entry name" value="NAD(P)-binding Rossmann-like Domain"/>
    <property type="match status" value="1"/>
</dbReference>
<evidence type="ECO:0000256" key="12">
    <source>
        <dbReference type="ARBA" id="ARBA00023154"/>
    </source>
</evidence>
<comment type="similarity">
    <text evidence="4 15">Belongs to the aspartate-semialdehyde dehydrogenase family.</text>
</comment>
<dbReference type="GO" id="GO:0051287">
    <property type="term" value="F:NAD binding"/>
    <property type="evidence" value="ECO:0007669"/>
    <property type="project" value="InterPro"/>
</dbReference>
<evidence type="ECO:0000256" key="16">
    <source>
        <dbReference type="PIRSR" id="PIRSR000148-1"/>
    </source>
</evidence>
<feature type="binding site" evidence="15">
    <location>
        <begin position="46"/>
        <end position="47"/>
    </location>
    <ligand>
        <name>NADP(+)</name>
        <dbReference type="ChEBI" id="CHEBI:58349"/>
    </ligand>
</feature>
<feature type="domain" description="Semialdehyde dehydrogenase NAD-binding" evidence="17">
    <location>
        <begin position="11"/>
        <end position="126"/>
    </location>
</feature>
<dbReference type="PANTHER" id="PTHR46278:SF2">
    <property type="entry name" value="ASPARTATE-SEMIALDEHYDE DEHYDROGENASE"/>
    <property type="match status" value="1"/>
</dbReference>
<evidence type="ECO:0000313" key="18">
    <source>
        <dbReference type="EMBL" id="MBF9068084.1"/>
    </source>
</evidence>
<dbReference type="GO" id="GO:0009097">
    <property type="term" value="P:isoleucine biosynthetic process"/>
    <property type="evidence" value="ECO:0007669"/>
    <property type="project" value="UniProtKB-UniRule"/>
</dbReference>
<dbReference type="InterPro" id="IPR005986">
    <property type="entry name" value="Asp_semialdehyde_DH_beta"/>
</dbReference>
<evidence type="ECO:0000256" key="10">
    <source>
        <dbReference type="ARBA" id="ARBA00022915"/>
    </source>
</evidence>
<evidence type="ECO:0000256" key="6">
    <source>
        <dbReference type="ARBA" id="ARBA00013120"/>
    </source>
</evidence>
<proteinExistence type="inferred from homology"/>
<comment type="pathway">
    <text evidence="1 15">Amino-acid biosynthesis; L-methionine biosynthesis via de novo pathway; L-homoserine from L-aspartate: step 2/3.</text>
</comment>
<evidence type="ECO:0000256" key="13">
    <source>
        <dbReference type="ARBA" id="ARBA00023167"/>
    </source>
</evidence>
<organism evidence="18 19">
    <name type="scientific">Streptacidiphilus fuscans</name>
    <dbReference type="NCBI Taxonomy" id="2789292"/>
    <lineage>
        <taxon>Bacteria</taxon>
        <taxon>Bacillati</taxon>
        <taxon>Actinomycetota</taxon>
        <taxon>Actinomycetes</taxon>
        <taxon>Kitasatosporales</taxon>
        <taxon>Streptomycetaceae</taxon>
        <taxon>Streptacidiphilus</taxon>
    </lineage>
</organism>
<feature type="binding site" evidence="15">
    <location>
        <position position="164"/>
    </location>
    <ligand>
        <name>substrate</name>
    </ligand>
</feature>
<keyword evidence="10 15" id="KW-0220">Diaminopimelate biosynthesis</keyword>
<dbReference type="CDD" id="cd02316">
    <property type="entry name" value="VcASADH2_like_N"/>
    <property type="match status" value="1"/>
</dbReference>
<comment type="caution">
    <text evidence="15">Lacks conserved residue(s) required for the propagation of feature annotation.</text>
</comment>
<dbReference type="Proteomes" id="UP000657385">
    <property type="component" value="Unassembled WGS sequence"/>
</dbReference>
<feature type="active site" description="Proton acceptor" evidence="15 16">
    <location>
        <position position="252"/>
    </location>
</feature>
<dbReference type="SMART" id="SM00859">
    <property type="entry name" value="Semialdhyde_dh"/>
    <property type="match status" value="1"/>
</dbReference>
<feature type="binding site" evidence="15">
    <location>
        <position position="245"/>
    </location>
    <ligand>
        <name>substrate</name>
    </ligand>
</feature>
<comment type="subunit">
    <text evidence="5 15">Homodimer.</text>
</comment>
<dbReference type="SUPFAM" id="SSF55347">
    <property type="entry name" value="Glyceraldehyde-3-phosphate dehydrogenase-like, C-terminal domain"/>
    <property type="match status" value="1"/>
</dbReference>
<evidence type="ECO:0000256" key="7">
    <source>
        <dbReference type="ARBA" id="ARBA00022605"/>
    </source>
</evidence>
<keyword evidence="11 15" id="KW-0560">Oxidoreductase</keyword>
<keyword evidence="12 15" id="KW-0457">Lysine biosynthesis</keyword>
<protein>
    <recommendedName>
        <fullName evidence="6 15">Aspartate-semialdehyde dehydrogenase</fullName>
        <shortName evidence="15">ASA dehydrogenase</shortName>
        <shortName evidence="15">ASADH</shortName>
        <ecNumber evidence="6 15">1.2.1.11</ecNumber>
    </recommendedName>
    <alternativeName>
        <fullName evidence="15">Aspartate-beta-semialdehyde dehydrogenase</fullName>
    </alternativeName>
</protein>
<dbReference type="AlphaFoldDB" id="A0A931AZ29"/>
<evidence type="ECO:0000256" key="3">
    <source>
        <dbReference type="ARBA" id="ARBA00005097"/>
    </source>
</evidence>
<dbReference type="GO" id="GO:0009089">
    <property type="term" value="P:lysine biosynthetic process via diaminopimelate"/>
    <property type="evidence" value="ECO:0007669"/>
    <property type="project" value="UniProtKB-UniRule"/>
</dbReference>
<dbReference type="GO" id="GO:0009088">
    <property type="term" value="P:threonine biosynthetic process"/>
    <property type="evidence" value="ECO:0007669"/>
    <property type="project" value="UniProtKB-UniRule"/>
</dbReference>
<feature type="active site" description="Acyl-thioester intermediate" evidence="15 16">
    <location>
        <position position="137"/>
    </location>
</feature>
<dbReference type="NCBIfam" id="TIGR01296">
    <property type="entry name" value="asd_B"/>
    <property type="match status" value="1"/>
</dbReference>
<dbReference type="GO" id="GO:0004073">
    <property type="term" value="F:aspartate-semialdehyde dehydrogenase activity"/>
    <property type="evidence" value="ECO:0007669"/>
    <property type="project" value="UniProtKB-UniRule"/>
</dbReference>
<evidence type="ECO:0000256" key="1">
    <source>
        <dbReference type="ARBA" id="ARBA00005021"/>
    </source>
</evidence>
<dbReference type="InterPro" id="IPR036291">
    <property type="entry name" value="NAD(P)-bd_dom_sf"/>
</dbReference>
<sequence length="360" mass="39314">MTLVTDTDAPRIALVGATGAVGNTLIQLIEERGFRYRDINLVASARSAGRELTVDGRSHRVHALEDFDFSETDIAFFSAGGSVSEQWVPKAVAQGALVIDNTSAFRMDPDTPLVVPQVNSHELDQRPASGIIANPNCSTIPLVRLLRPIEDRWGIRQAVVSTYQAASGRGHSGVTELQKASAITLEDPAAENPTEEFSPTLAFNVIPSIDRMLEDGFTFEELKMLQESRKILGIPHLDVTTTCVRVPVVNCHSEAAWIECHNPVDRQELVDLLAEQSEVTVHDREVVGAFPTPRTAVDQPDHVHVGRVRVSPHNPRGFWLWLVADNLRIGAALNAIQIAEALLLKGTLQAEGTPQAEEAR</sequence>
<dbReference type="GO" id="GO:0050661">
    <property type="term" value="F:NADP binding"/>
    <property type="evidence" value="ECO:0007669"/>
    <property type="project" value="UniProtKB-UniRule"/>
</dbReference>
<dbReference type="Pfam" id="PF01118">
    <property type="entry name" value="Semialdhyde_dh"/>
    <property type="match status" value="1"/>
</dbReference>
<dbReference type="GO" id="GO:0019877">
    <property type="term" value="P:diaminopimelate biosynthetic process"/>
    <property type="evidence" value="ECO:0007669"/>
    <property type="project" value="UniProtKB-UniRule"/>
</dbReference>
<dbReference type="EMBL" id="JADPRT010000003">
    <property type="protein sequence ID" value="MBF9068084.1"/>
    <property type="molecule type" value="Genomic_DNA"/>
</dbReference>
<dbReference type="HAMAP" id="MF_02121">
    <property type="entry name" value="ASADH"/>
    <property type="match status" value="1"/>
</dbReference>
<dbReference type="NCBIfam" id="NF011456">
    <property type="entry name" value="PRK14874.1"/>
    <property type="match status" value="1"/>
</dbReference>
<dbReference type="RefSeq" id="WP_196193256.1">
    <property type="nucleotide sequence ID" value="NZ_JADPRT010000003.1"/>
</dbReference>
<dbReference type="SUPFAM" id="SSF51735">
    <property type="entry name" value="NAD(P)-binding Rossmann-fold domains"/>
    <property type="match status" value="1"/>
</dbReference>
<evidence type="ECO:0000256" key="9">
    <source>
        <dbReference type="ARBA" id="ARBA00022857"/>
    </source>
</evidence>
<dbReference type="InterPro" id="IPR000534">
    <property type="entry name" value="Semialdehyde_DH_NAD-bd"/>
</dbReference>
<dbReference type="InterPro" id="IPR012080">
    <property type="entry name" value="Asp_semialdehyde_DH"/>
</dbReference>
<reference evidence="18" key="1">
    <citation type="submission" date="2020-11" db="EMBL/GenBank/DDBJ databases">
        <title>Isolation and identification of active actinomycetes.</title>
        <authorList>
            <person name="Yu B."/>
        </authorList>
    </citation>
    <scope>NUCLEOTIDE SEQUENCE</scope>
    <source>
        <strain evidence="18">NEAU-YB345</strain>
    </source>
</reference>
<dbReference type="Pfam" id="PF02774">
    <property type="entry name" value="Semialdhyde_dhC"/>
    <property type="match status" value="1"/>
</dbReference>
<evidence type="ECO:0000256" key="2">
    <source>
        <dbReference type="ARBA" id="ARBA00005076"/>
    </source>
</evidence>
<gene>
    <name evidence="15" type="primary">asd</name>
    <name evidence="18" type="ORF">I2501_08535</name>
</gene>
<evidence type="ECO:0000256" key="5">
    <source>
        <dbReference type="ARBA" id="ARBA00011738"/>
    </source>
</evidence>
<dbReference type="PIRSF" id="PIRSF000148">
    <property type="entry name" value="ASA_dh"/>
    <property type="match status" value="1"/>
</dbReference>
<evidence type="ECO:0000256" key="14">
    <source>
        <dbReference type="ARBA" id="ARBA00047891"/>
    </source>
</evidence>
<comment type="pathway">
    <text evidence="2 15">Amino-acid biosynthesis; L-lysine biosynthesis via DAP pathway; (S)-tetrahydrodipicolinate from L-aspartate: step 2/4.</text>
</comment>
<evidence type="ECO:0000256" key="15">
    <source>
        <dbReference type="HAMAP-Rule" id="MF_02121"/>
    </source>
</evidence>
<evidence type="ECO:0000256" key="4">
    <source>
        <dbReference type="ARBA" id="ARBA00010584"/>
    </source>
</evidence>
<evidence type="ECO:0000313" key="19">
    <source>
        <dbReference type="Proteomes" id="UP000657385"/>
    </source>
</evidence>
<feature type="binding site" evidence="15">
    <location>
        <begin position="18"/>
        <end position="21"/>
    </location>
    <ligand>
        <name>NADP(+)</name>
        <dbReference type="ChEBI" id="CHEBI:58349"/>
    </ligand>
</feature>
<dbReference type="InterPro" id="IPR012280">
    <property type="entry name" value="Semialdhyde_DH_dimer_dom"/>
</dbReference>
<name>A0A931AZ29_9ACTN</name>
<keyword evidence="8 15" id="KW-0791">Threonine biosynthesis</keyword>
<evidence type="ECO:0000256" key="11">
    <source>
        <dbReference type="ARBA" id="ARBA00023002"/>
    </source>
</evidence>
<keyword evidence="19" id="KW-1185">Reference proteome</keyword>
<comment type="caution">
    <text evidence="18">The sequence shown here is derived from an EMBL/GenBank/DDBJ whole genome shotgun (WGS) entry which is preliminary data.</text>
</comment>
<keyword evidence="9 15" id="KW-0521">NADP</keyword>
<keyword evidence="7 15" id="KW-0028">Amino-acid biosynthesis</keyword>
<keyword evidence="13 15" id="KW-0486">Methionine biosynthesis</keyword>
<comment type="function">
    <text evidence="15">Catalyzes the NADPH-dependent formation of L-aspartate-semialdehyde (L-ASA) by the reductive dephosphorylation of L-aspartyl-4-phosphate.</text>
</comment>
<evidence type="ECO:0000256" key="8">
    <source>
        <dbReference type="ARBA" id="ARBA00022697"/>
    </source>
</evidence>
<feature type="binding site" evidence="15">
    <location>
        <position position="326"/>
    </location>
    <ligand>
        <name>NADP(+)</name>
        <dbReference type="ChEBI" id="CHEBI:58349"/>
    </ligand>
</feature>
<feature type="binding site" evidence="15">
    <location>
        <begin position="167"/>
        <end position="168"/>
    </location>
    <ligand>
        <name>NADP(+)</name>
        <dbReference type="ChEBI" id="CHEBI:58349"/>
    </ligand>
</feature>
<dbReference type="PANTHER" id="PTHR46278">
    <property type="entry name" value="DEHYDROGENASE, PUTATIVE-RELATED"/>
    <property type="match status" value="1"/>
</dbReference>
<dbReference type="EC" id="1.2.1.11" evidence="6 15"/>
<dbReference type="Gene3D" id="3.30.360.10">
    <property type="entry name" value="Dihydrodipicolinate Reductase, domain 2"/>
    <property type="match status" value="1"/>
</dbReference>
<feature type="binding site" evidence="15">
    <location>
        <position position="106"/>
    </location>
    <ligand>
        <name>phosphate</name>
        <dbReference type="ChEBI" id="CHEBI:43474"/>
    </ligand>
</feature>
<comment type="catalytic activity">
    <reaction evidence="14 15">
        <text>L-aspartate 4-semialdehyde + phosphate + NADP(+) = 4-phospho-L-aspartate + NADPH + H(+)</text>
        <dbReference type="Rhea" id="RHEA:24284"/>
        <dbReference type="ChEBI" id="CHEBI:15378"/>
        <dbReference type="ChEBI" id="CHEBI:43474"/>
        <dbReference type="ChEBI" id="CHEBI:57535"/>
        <dbReference type="ChEBI" id="CHEBI:57783"/>
        <dbReference type="ChEBI" id="CHEBI:58349"/>
        <dbReference type="ChEBI" id="CHEBI:537519"/>
        <dbReference type="EC" id="1.2.1.11"/>
    </reaction>
</comment>
<dbReference type="GO" id="GO:0046983">
    <property type="term" value="F:protein dimerization activity"/>
    <property type="evidence" value="ECO:0007669"/>
    <property type="project" value="InterPro"/>
</dbReference>
<dbReference type="GO" id="GO:0071266">
    <property type="term" value="P:'de novo' L-methionine biosynthetic process"/>
    <property type="evidence" value="ECO:0007669"/>
    <property type="project" value="UniProtKB-UniRule"/>
</dbReference>
<comment type="pathway">
    <text evidence="3 15">Amino-acid biosynthesis; L-threonine biosynthesis; L-threonine from L-aspartate: step 2/5.</text>
</comment>
<evidence type="ECO:0000259" key="17">
    <source>
        <dbReference type="SMART" id="SM00859"/>
    </source>
</evidence>